<name>L1NJ12_9PORP</name>
<reference evidence="1 2" key="1">
    <citation type="submission" date="2012-05" db="EMBL/GenBank/DDBJ databases">
        <authorList>
            <person name="Weinstock G."/>
            <person name="Sodergren E."/>
            <person name="Lobos E.A."/>
            <person name="Fulton L."/>
            <person name="Fulton R."/>
            <person name="Courtney L."/>
            <person name="Fronick C."/>
            <person name="O'Laughlin M."/>
            <person name="Godfrey J."/>
            <person name="Wilson R.M."/>
            <person name="Miner T."/>
            <person name="Farmer C."/>
            <person name="Delehaunty K."/>
            <person name="Cordes M."/>
            <person name="Minx P."/>
            <person name="Tomlinson C."/>
            <person name="Chen J."/>
            <person name="Wollam A."/>
            <person name="Pepin K.H."/>
            <person name="Bhonagiri V."/>
            <person name="Zhang X."/>
            <person name="Suruliraj S."/>
            <person name="Warren W."/>
            <person name="Mitreva M."/>
            <person name="Mardis E.R."/>
            <person name="Wilson R.K."/>
        </authorList>
    </citation>
    <scope>NUCLEOTIDE SEQUENCE [LARGE SCALE GENOMIC DNA]</scope>
    <source>
        <strain evidence="1 2">F0037</strain>
    </source>
</reference>
<proteinExistence type="predicted"/>
<evidence type="ECO:0000313" key="1">
    <source>
        <dbReference type="EMBL" id="EKY03192.1"/>
    </source>
</evidence>
<protein>
    <submittedName>
        <fullName evidence="1">Uncharacterized protein</fullName>
    </submittedName>
</protein>
<accession>L1NJ12</accession>
<dbReference type="EMBL" id="AMEQ01000003">
    <property type="protein sequence ID" value="EKY03192.1"/>
    <property type="molecule type" value="Genomic_DNA"/>
</dbReference>
<sequence>MTLVRRDHDPSEGLAALVAILFDNLLMSLTANWSSQNDVVYPNYTLIDYSEQNHYISKSEYPKFPANPNNLMQCCLECDKKKSSM</sequence>
<gene>
    <name evidence="1" type="ORF">HMPREF9134_00081</name>
</gene>
<dbReference type="AlphaFoldDB" id="L1NJ12"/>
<comment type="caution">
    <text evidence="1">The sequence shown here is derived from an EMBL/GenBank/DDBJ whole genome shotgun (WGS) entry which is preliminary data.</text>
</comment>
<organism evidence="1 2">
    <name type="scientific">Porphyromonas catoniae F0037</name>
    <dbReference type="NCBI Taxonomy" id="1127696"/>
    <lineage>
        <taxon>Bacteria</taxon>
        <taxon>Pseudomonadati</taxon>
        <taxon>Bacteroidota</taxon>
        <taxon>Bacteroidia</taxon>
        <taxon>Bacteroidales</taxon>
        <taxon>Porphyromonadaceae</taxon>
        <taxon>Porphyromonas</taxon>
    </lineage>
</organism>
<dbReference type="HOGENOM" id="CLU_2509905_0_0_10"/>
<evidence type="ECO:0000313" key="2">
    <source>
        <dbReference type="Proteomes" id="UP000010408"/>
    </source>
</evidence>
<dbReference type="Proteomes" id="UP000010408">
    <property type="component" value="Unassembled WGS sequence"/>
</dbReference>